<evidence type="ECO:0000313" key="2">
    <source>
        <dbReference type="Proteomes" id="UP000183975"/>
    </source>
</evidence>
<sequence length="201" mass="24468">MGFWKNWKGKEHFRTITYHRKLVRQNCFRVGLYRQGLMHDLSKYSPTEFLVGARYFQGDRSPNNAEREAKGYSSSWLHHKGRNKHHFEYWIDYTLKPGEILGGMKMPVHFVVEMFMDRIAACKVYQKENYTDASPWLYHKQSRRVHTLMHPDSLRLLERLLKMLAVRGEDETFAYVRKILRHDRQQRLREFLHRNEIRKKR</sequence>
<keyword evidence="2" id="KW-1185">Reference proteome</keyword>
<dbReference type="OrthoDB" id="9784470at2"/>
<organism evidence="1 2">
    <name type="scientific">Anaerotignum lactatifermentans DSM 14214</name>
    <dbReference type="NCBI Taxonomy" id="1121323"/>
    <lineage>
        <taxon>Bacteria</taxon>
        <taxon>Bacillati</taxon>
        <taxon>Bacillota</taxon>
        <taxon>Clostridia</taxon>
        <taxon>Lachnospirales</taxon>
        <taxon>Anaerotignaceae</taxon>
        <taxon>Anaerotignum</taxon>
    </lineage>
</organism>
<dbReference type="InterPro" id="IPR043721">
    <property type="entry name" value="DUF5662"/>
</dbReference>
<reference evidence="1 2" key="1">
    <citation type="submission" date="2016-11" db="EMBL/GenBank/DDBJ databases">
        <authorList>
            <person name="Jaros S."/>
            <person name="Januszkiewicz K."/>
            <person name="Wedrychowicz H."/>
        </authorList>
    </citation>
    <scope>NUCLEOTIDE SEQUENCE [LARGE SCALE GENOMIC DNA]</scope>
    <source>
        <strain evidence="1 2">DSM 14214</strain>
    </source>
</reference>
<name>A0A1M6Y257_9FIRM</name>
<dbReference type="GeneID" id="78176568"/>
<dbReference type="RefSeq" id="WP_072852964.1">
    <property type="nucleotide sequence ID" value="NZ_FRAH01000069.1"/>
</dbReference>
<proteinExistence type="predicted"/>
<dbReference type="EMBL" id="FRAH01000069">
    <property type="protein sequence ID" value="SHL12320.1"/>
    <property type="molecule type" value="Genomic_DNA"/>
</dbReference>
<dbReference type="Pfam" id="PF18907">
    <property type="entry name" value="DUF5662"/>
    <property type="match status" value="1"/>
</dbReference>
<evidence type="ECO:0000313" key="1">
    <source>
        <dbReference type="EMBL" id="SHL12320.1"/>
    </source>
</evidence>
<accession>A0A1M6Y257</accession>
<dbReference type="AlphaFoldDB" id="A0A1M6Y257"/>
<protein>
    <recommendedName>
        <fullName evidence="3">Catalase</fullName>
    </recommendedName>
</protein>
<gene>
    <name evidence="1" type="ORF">SAMN02745138_02904</name>
</gene>
<evidence type="ECO:0008006" key="3">
    <source>
        <dbReference type="Google" id="ProtNLM"/>
    </source>
</evidence>
<dbReference type="Proteomes" id="UP000183975">
    <property type="component" value="Unassembled WGS sequence"/>
</dbReference>